<protein>
    <submittedName>
        <fullName evidence="1">Uncharacterized protein</fullName>
    </submittedName>
</protein>
<organism evidence="1">
    <name type="scientific">Waddlia chondrophila 2032/99</name>
    <dbReference type="NCBI Taxonomy" id="765953"/>
    <lineage>
        <taxon>Bacteria</taxon>
        <taxon>Pseudomonadati</taxon>
        <taxon>Chlamydiota</taxon>
        <taxon>Chlamydiia</taxon>
        <taxon>Parachlamydiales</taxon>
        <taxon>Waddliaceae</taxon>
        <taxon>Waddlia</taxon>
    </lineage>
</organism>
<evidence type="ECO:0000313" key="1">
    <source>
        <dbReference type="EMBL" id="CCB90282.1"/>
    </source>
</evidence>
<name>F8L9X6_9BACT</name>
<dbReference type="AlphaFoldDB" id="F8L9X6"/>
<sequence length="53" mass="6191">MNSQNTEQFLRKVFPVLKGRYFLFHHSPLWASKYPFANSTRTALAKGFLKGKM</sequence>
<proteinExistence type="predicted"/>
<reference evidence="1" key="1">
    <citation type="submission" date="2011-05" db="EMBL/GenBank/DDBJ databases">
        <title>Unity in variety -- the pan-genome of the Chlamydiae.</title>
        <authorList>
            <person name="Collingro A."/>
            <person name="Tischler P."/>
            <person name="Weinmaier T."/>
            <person name="Penz T."/>
            <person name="Heinz E."/>
            <person name="Brunham R.C."/>
            <person name="Read T.D."/>
            <person name="Bavoil P.M."/>
            <person name="Sachse K."/>
            <person name="Kahane S."/>
            <person name="Friedman M.G."/>
            <person name="Rattei T."/>
            <person name="Myers G.S.A."/>
            <person name="Horn M."/>
        </authorList>
    </citation>
    <scope>NUCLEOTIDE SEQUENCE</scope>
    <source>
        <strain evidence="1">2032/99</strain>
    </source>
</reference>
<dbReference type="EMBL" id="FR872587">
    <property type="protein sequence ID" value="CCB90282.1"/>
    <property type="molecule type" value="Genomic_DNA"/>
</dbReference>
<gene>
    <name evidence="1" type="ORF">WCH_DE19700</name>
</gene>
<accession>F8L9X6</accession>